<dbReference type="PROSITE" id="PS50878">
    <property type="entry name" value="RT_POL"/>
    <property type="match status" value="1"/>
</dbReference>
<keyword evidence="4" id="KW-1185">Reference proteome</keyword>
<evidence type="ECO:0000256" key="1">
    <source>
        <dbReference type="SAM" id="MobiDB-lite"/>
    </source>
</evidence>
<dbReference type="Proteomes" id="UP000230750">
    <property type="component" value="Unassembled WGS sequence"/>
</dbReference>
<dbReference type="InterPro" id="IPR052055">
    <property type="entry name" value="Hepadnavirus_pol/RT"/>
</dbReference>
<accession>A0A2G8KLY4</accession>
<feature type="domain" description="Reverse transcriptase" evidence="2">
    <location>
        <begin position="201"/>
        <end position="391"/>
    </location>
</feature>
<organism evidence="3 4">
    <name type="scientific">Stichopus japonicus</name>
    <name type="common">Sea cucumber</name>
    <dbReference type="NCBI Taxonomy" id="307972"/>
    <lineage>
        <taxon>Eukaryota</taxon>
        <taxon>Metazoa</taxon>
        <taxon>Echinodermata</taxon>
        <taxon>Eleutherozoa</taxon>
        <taxon>Echinozoa</taxon>
        <taxon>Holothuroidea</taxon>
        <taxon>Aspidochirotacea</taxon>
        <taxon>Aspidochirotida</taxon>
        <taxon>Stichopodidae</taxon>
        <taxon>Apostichopus</taxon>
    </lineage>
</organism>
<dbReference type="SUPFAM" id="SSF56672">
    <property type="entry name" value="DNA/RNA polymerases"/>
    <property type="match status" value="1"/>
</dbReference>
<evidence type="ECO:0000313" key="4">
    <source>
        <dbReference type="Proteomes" id="UP000230750"/>
    </source>
</evidence>
<dbReference type="PANTHER" id="PTHR33050">
    <property type="entry name" value="REVERSE TRANSCRIPTASE DOMAIN-CONTAINING PROTEIN"/>
    <property type="match status" value="1"/>
</dbReference>
<feature type="region of interest" description="Disordered" evidence="1">
    <location>
        <begin position="167"/>
        <end position="186"/>
    </location>
</feature>
<dbReference type="Gene3D" id="3.30.70.270">
    <property type="match status" value="1"/>
</dbReference>
<sequence>MLAAELLMRHHQQLPEDKDQIPDRQASQILWLLGPLARLIYHQFASSLGYLSGATAGATPRPQTTDVAGLVDHPHRDTDKNGDGDGDRKERLGHGTHPDSQQHDEARPDLTHVVLSHLDPPSVPGARDGRGETSTIHPAMGTSGSGLLAIGGDFNWVPHRIRRYTPLTSRRQREENHPNPQDPDQSCALETEIQALLDKVAVVRTTGREGPLFCSSFFLTPKKDKSLRLILNLRQLNKAVIKPKHFRMETLSIIIQSLNKGMWASTVDLKESYLHIPIHPKHQLILAFSYGGTDFKFTALPFGLSTPPRVFTRVAGVAVKELCCRRIPLFVCLDDWLVLGDSYREARRNVALLFELIPLTCTGSSALQCKLTVVHNITCTPPPFLRVGASLMISRARMRFFAALGSPLGATHPPYPNAGQATCLCPGKDSEGGVSGRCLRSQCAVLKYSKCVVSKSPNHILRFTKITIDNGGGDVLLGQRFTTALAMTASALR</sequence>
<protein>
    <recommendedName>
        <fullName evidence="2">Reverse transcriptase domain-containing protein</fullName>
    </recommendedName>
</protein>
<feature type="region of interest" description="Disordered" evidence="1">
    <location>
        <begin position="57"/>
        <end position="142"/>
    </location>
</feature>
<evidence type="ECO:0000259" key="2">
    <source>
        <dbReference type="PROSITE" id="PS50878"/>
    </source>
</evidence>
<dbReference type="EMBL" id="MRZV01000487">
    <property type="protein sequence ID" value="PIK49021.1"/>
    <property type="molecule type" value="Genomic_DNA"/>
</dbReference>
<proteinExistence type="predicted"/>
<dbReference type="PANTHER" id="PTHR33050:SF7">
    <property type="entry name" value="RIBONUCLEASE H"/>
    <property type="match status" value="1"/>
</dbReference>
<dbReference type="OrthoDB" id="534186at2759"/>
<evidence type="ECO:0000313" key="3">
    <source>
        <dbReference type="EMBL" id="PIK49021.1"/>
    </source>
</evidence>
<dbReference type="InterPro" id="IPR043128">
    <property type="entry name" value="Rev_trsase/Diguanyl_cyclase"/>
</dbReference>
<dbReference type="AlphaFoldDB" id="A0A2G8KLY4"/>
<dbReference type="Gene3D" id="3.10.10.10">
    <property type="entry name" value="HIV Type 1 Reverse Transcriptase, subunit A, domain 1"/>
    <property type="match status" value="1"/>
</dbReference>
<reference evidence="3 4" key="1">
    <citation type="journal article" date="2017" name="PLoS Biol.">
        <title>The sea cucumber genome provides insights into morphological evolution and visceral regeneration.</title>
        <authorList>
            <person name="Zhang X."/>
            <person name="Sun L."/>
            <person name="Yuan J."/>
            <person name="Sun Y."/>
            <person name="Gao Y."/>
            <person name="Zhang L."/>
            <person name="Li S."/>
            <person name="Dai H."/>
            <person name="Hamel J.F."/>
            <person name="Liu C."/>
            <person name="Yu Y."/>
            <person name="Liu S."/>
            <person name="Lin W."/>
            <person name="Guo K."/>
            <person name="Jin S."/>
            <person name="Xu P."/>
            <person name="Storey K.B."/>
            <person name="Huan P."/>
            <person name="Zhang T."/>
            <person name="Zhou Y."/>
            <person name="Zhang J."/>
            <person name="Lin C."/>
            <person name="Li X."/>
            <person name="Xing L."/>
            <person name="Huo D."/>
            <person name="Sun M."/>
            <person name="Wang L."/>
            <person name="Mercier A."/>
            <person name="Li F."/>
            <person name="Yang H."/>
            <person name="Xiang J."/>
        </authorList>
    </citation>
    <scope>NUCLEOTIDE SEQUENCE [LARGE SCALE GENOMIC DNA]</scope>
    <source>
        <strain evidence="3">Shaxun</strain>
        <tissue evidence="3">Muscle</tissue>
    </source>
</reference>
<comment type="caution">
    <text evidence="3">The sequence shown here is derived from an EMBL/GenBank/DDBJ whole genome shotgun (WGS) entry which is preliminary data.</text>
</comment>
<dbReference type="InterPro" id="IPR043502">
    <property type="entry name" value="DNA/RNA_pol_sf"/>
</dbReference>
<feature type="compositionally biased region" description="Basic and acidic residues" evidence="1">
    <location>
        <begin position="72"/>
        <end position="110"/>
    </location>
</feature>
<gene>
    <name evidence="3" type="ORF">BSL78_14127</name>
</gene>
<name>A0A2G8KLY4_STIJA</name>
<dbReference type="Pfam" id="PF00078">
    <property type="entry name" value="RVT_1"/>
    <property type="match status" value="1"/>
</dbReference>
<dbReference type="InterPro" id="IPR000477">
    <property type="entry name" value="RT_dom"/>
</dbReference>